<proteinExistence type="predicted"/>
<protein>
    <submittedName>
        <fullName evidence="6">IS66 family transposase</fullName>
    </submittedName>
</protein>
<dbReference type="Proteomes" id="UP000245539">
    <property type="component" value="Unassembled WGS sequence"/>
</dbReference>
<feature type="domain" description="Transposase IS66 zinc-finger binding" evidence="4">
    <location>
        <begin position="113"/>
        <end position="156"/>
    </location>
</feature>
<organism evidence="6 7">
    <name type="scientific">Leucothrix pacifica</name>
    <dbReference type="NCBI Taxonomy" id="1247513"/>
    <lineage>
        <taxon>Bacteria</taxon>
        <taxon>Pseudomonadati</taxon>
        <taxon>Pseudomonadota</taxon>
        <taxon>Gammaproteobacteria</taxon>
        <taxon>Thiotrichales</taxon>
        <taxon>Thiotrichaceae</taxon>
        <taxon>Leucothrix</taxon>
    </lineage>
</organism>
<dbReference type="Pfam" id="PF13005">
    <property type="entry name" value="zf-IS66"/>
    <property type="match status" value="1"/>
</dbReference>
<comment type="caution">
    <text evidence="6">The sequence shown here is derived from an EMBL/GenBank/DDBJ whole genome shotgun (WGS) entry which is preliminary data.</text>
</comment>
<evidence type="ECO:0000259" key="3">
    <source>
        <dbReference type="Pfam" id="PF03050"/>
    </source>
</evidence>
<dbReference type="InterPro" id="IPR052344">
    <property type="entry name" value="Transposase-related"/>
</dbReference>
<evidence type="ECO:0000259" key="5">
    <source>
        <dbReference type="Pfam" id="PF13007"/>
    </source>
</evidence>
<dbReference type="PANTHER" id="PTHR33678">
    <property type="entry name" value="BLL1576 PROTEIN"/>
    <property type="match status" value="1"/>
</dbReference>
<dbReference type="InterPro" id="IPR024474">
    <property type="entry name" value="Znf_dom_IS66"/>
</dbReference>
<keyword evidence="7" id="KW-1185">Reference proteome</keyword>
<evidence type="ECO:0000259" key="4">
    <source>
        <dbReference type="Pfam" id="PF13005"/>
    </source>
</evidence>
<dbReference type="InterPro" id="IPR024463">
    <property type="entry name" value="Transposase_TnpC_homeodom"/>
</dbReference>
<dbReference type="Pfam" id="PF03050">
    <property type="entry name" value="DDE_Tnp_IS66"/>
    <property type="match status" value="1"/>
</dbReference>
<evidence type="ECO:0000256" key="1">
    <source>
        <dbReference type="SAM" id="Coils"/>
    </source>
</evidence>
<dbReference type="Pfam" id="PF13007">
    <property type="entry name" value="LZ_Tnp_IS66"/>
    <property type="match status" value="1"/>
</dbReference>
<dbReference type="RefSeq" id="WP_109839084.1">
    <property type="nucleotide sequence ID" value="NZ_QGKM01000068.1"/>
</dbReference>
<gene>
    <name evidence="6" type="ORF">DKW60_18150</name>
</gene>
<feature type="non-terminal residue" evidence="6">
    <location>
        <position position="454"/>
    </location>
</feature>
<accession>A0A317C3S5</accession>
<dbReference type="NCBIfam" id="NF033517">
    <property type="entry name" value="transpos_IS66"/>
    <property type="match status" value="1"/>
</dbReference>
<evidence type="ECO:0000313" key="6">
    <source>
        <dbReference type="EMBL" id="PWQ93238.1"/>
    </source>
</evidence>
<dbReference type="EMBL" id="QGKM01000068">
    <property type="protein sequence ID" value="PWQ93238.1"/>
    <property type="molecule type" value="Genomic_DNA"/>
</dbReference>
<dbReference type="InterPro" id="IPR004291">
    <property type="entry name" value="Transposase_IS66_central"/>
</dbReference>
<feature type="domain" description="Transposase IS66 central" evidence="3">
    <location>
        <begin position="171"/>
        <end position="454"/>
    </location>
</feature>
<feature type="coiled-coil region" evidence="1">
    <location>
        <begin position="25"/>
        <end position="52"/>
    </location>
</feature>
<dbReference type="AlphaFoldDB" id="A0A317C3S5"/>
<sequence length="454" mass="51190">MRSAIDLQQENSQLKAELAVNAKQLASQSQRIQALEELLRQSRQQRFAASSEKLPADQLKLFDEAEAIADTPEQEAPEPTQTVAAHQRRKPRISIPAHYPRETITYTLPDDQQYCPHDGTLLKAIGTEDHEQLDIIPAQLKVIRHSRQKYICPCCEQYHAIADKPKQPIEKSIASPGLLAHIAVQKYADALPLYRQSVIFKRVGVELTRANLANWMIRCGELSQPLINLLQDHLLEQAVLHMDETPLQVLKEPDKTAQSQSYMWVMGHFGHQSAVIFHYAATRAQAVPIALLSPEVNTLMVDGYSGYQSACDDYGITRLGCWAHARRYLVTAKKLQKAGKAGKADQGLAYIQTLYALERTLKDKPPDERYQQRQTDARPILDKLRQWLDSSLPQVLPKSAIGKALSYLDNQWSRLIGYVDDGQYPIDNNPAENAIRPFTVGRKNWLFANSQSGA</sequence>
<evidence type="ECO:0000313" key="7">
    <source>
        <dbReference type="Proteomes" id="UP000245539"/>
    </source>
</evidence>
<name>A0A317C3S5_9GAMM</name>
<dbReference type="OrthoDB" id="9800877at2"/>
<keyword evidence="1" id="KW-0175">Coiled coil</keyword>
<feature type="region of interest" description="Disordered" evidence="2">
    <location>
        <begin position="71"/>
        <end position="90"/>
    </location>
</feature>
<evidence type="ECO:0000256" key="2">
    <source>
        <dbReference type="SAM" id="MobiDB-lite"/>
    </source>
</evidence>
<feature type="domain" description="Transposase TnpC homeodomain" evidence="5">
    <location>
        <begin position="35"/>
        <end position="104"/>
    </location>
</feature>
<reference evidence="6 7" key="1">
    <citation type="submission" date="2018-05" db="EMBL/GenBank/DDBJ databases">
        <title>Leucothrix arctica sp. nov., isolated from Arctic seawater.</title>
        <authorList>
            <person name="Choi A."/>
            <person name="Baek K."/>
        </authorList>
    </citation>
    <scope>NUCLEOTIDE SEQUENCE [LARGE SCALE GENOMIC DNA]</scope>
    <source>
        <strain evidence="6 7">JCM 18388</strain>
    </source>
</reference>